<protein>
    <submittedName>
        <fullName evidence="2">Uncharacterized protein</fullName>
    </submittedName>
</protein>
<evidence type="ECO:0000256" key="1">
    <source>
        <dbReference type="SAM" id="MobiDB-lite"/>
    </source>
</evidence>
<reference evidence="2" key="1">
    <citation type="submission" date="2021-02" db="EMBL/GenBank/DDBJ databases">
        <title>Psilocybe cubensis genome.</title>
        <authorList>
            <person name="Mckernan K.J."/>
            <person name="Crawford S."/>
            <person name="Trippe A."/>
            <person name="Kane L.T."/>
            <person name="Mclaughlin S."/>
        </authorList>
    </citation>
    <scope>NUCLEOTIDE SEQUENCE [LARGE SCALE GENOMIC DNA]</scope>
    <source>
        <strain evidence="2">MGC-MH-2018</strain>
    </source>
</reference>
<proteinExistence type="predicted"/>
<organism evidence="2">
    <name type="scientific">Psilocybe cubensis</name>
    <name type="common">Psychedelic mushroom</name>
    <name type="synonym">Stropharia cubensis</name>
    <dbReference type="NCBI Taxonomy" id="181762"/>
    <lineage>
        <taxon>Eukaryota</taxon>
        <taxon>Fungi</taxon>
        <taxon>Dikarya</taxon>
        <taxon>Basidiomycota</taxon>
        <taxon>Agaricomycotina</taxon>
        <taxon>Agaricomycetes</taxon>
        <taxon>Agaricomycetidae</taxon>
        <taxon>Agaricales</taxon>
        <taxon>Agaricineae</taxon>
        <taxon>Strophariaceae</taxon>
        <taxon>Psilocybe</taxon>
    </lineage>
</organism>
<name>A0A8H7XJ02_PSICU</name>
<accession>A0A8H7XJ02</accession>
<comment type="caution">
    <text evidence="2">The sequence shown here is derived from an EMBL/GenBank/DDBJ whole genome shotgun (WGS) entry which is preliminary data.</text>
</comment>
<dbReference type="EMBL" id="JAFIQS010000019">
    <property type="protein sequence ID" value="KAG5162385.1"/>
    <property type="molecule type" value="Genomic_DNA"/>
</dbReference>
<feature type="region of interest" description="Disordered" evidence="1">
    <location>
        <begin position="323"/>
        <end position="364"/>
    </location>
</feature>
<gene>
    <name evidence="2" type="ORF">JR316_012710</name>
</gene>
<sequence length="364" mass="39681">MSEACSSKEQVDFIPEALSELEHSIHEIIRREESIRSAERRVKERRQPEDAFVSSVGTMLATHGSRHLHEQTRSPLNTAVPNNTPFVTPLHSVPQSLSMMVAAQKQSASGARPARGFPTRSSSCNLSILSDSSADDEECNLSSLSYLDNLLPSPSVAPQVYSKPSQNAGLGIIGITRKNDDAPFDGLGIVGINSPSRKSSLKSDAASNACELYGKFAGHSIIADESSGSLSDTFLQEVLLTFMEDPFHSRSGSPIPDCKSWYDLESTAALQKQPVDFLSEHPATHPSARYHRSCHRTLTNQPKLTKHFSSATISSELKRIDKGKASVAHIPPSRTRSTSWPTTGKIGYRDGHPAAFTSRSAWRN</sequence>
<evidence type="ECO:0000313" key="2">
    <source>
        <dbReference type="EMBL" id="KAG5162385.1"/>
    </source>
</evidence>
<dbReference type="OrthoDB" id="3057455at2759"/>
<feature type="compositionally biased region" description="Low complexity" evidence="1">
    <location>
        <begin position="331"/>
        <end position="343"/>
    </location>
</feature>
<dbReference type="AlphaFoldDB" id="A0A8H7XJ02"/>